<dbReference type="EMBL" id="VDEP01000351">
    <property type="protein sequence ID" value="KAA1097157.1"/>
    <property type="molecule type" value="Genomic_DNA"/>
</dbReference>
<name>A0A5B0P6E7_PUCGR</name>
<reference evidence="2 3" key="1">
    <citation type="submission" date="2019-05" db="EMBL/GenBank/DDBJ databases">
        <title>Emergence of the Ug99 lineage of the wheat stem rust pathogen through somatic hybridization.</title>
        <authorList>
            <person name="Li F."/>
            <person name="Upadhyaya N.M."/>
            <person name="Sperschneider J."/>
            <person name="Matny O."/>
            <person name="Nguyen-Phuc H."/>
            <person name="Mago R."/>
            <person name="Raley C."/>
            <person name="Miller M.E."/>
            <person name="Silverstein K.A.T."/>
            <person name="Henningsen E."/>
            <person name="Hirsch C.D."/>
            <person name="Visser B."/>
            <person name="Pretorius Z.A."/>
            <person name="Steffenson B.J."/>
            <person name="Schwessinger B."/>
            <person name="Dodds P.N."/>
            <person name="Figueroa M."/>
        </authorList>
    </citation>
    <scope>NUCLEOTIDE SEQUENCE [LARGE SCALE GENOMIC DNA]</scope>
    <source>
        <strain evidence="2 3">Ug99</strain>
    </source>
</reference>
<evidence type="ECO:0000256" key="1">
    <source>
        <dbReference type="SAM" id="MobiDB-lite"/>
    </source>
</evidence>
<dbReference type="Proteomes" id="UP000325313">
    <property type="component" value="Unassembled WGS sequence"/>
</dbReference>
<protein>
    <submittedName>
        <fullName evidence="2">Uncharacterized protein</fullName>
    </submittedName>
</protein>
<gene>
    <name evidence="2" type="ORF">PGTUg99_009206</name>
</gene>
<feature type="region of interest" description="Disordered" evidence="1">
    <location>
        <begin position="47"/>
        <end position="73"/>
    </location>
</feature>
<proteinExistence type="predicted"/>
<comment type="caution">
    <text evidence="2">The sequence shown here is derived from an EMBL/GenBank/DDBJ whole genome shotgun (WGS) entry which is preliminary data.</text>
</comment>
<evidence type="ECO:0000313" key="2">
    <source>
        <dbReference type="EMBL" id="KAA1097157.1"/>
    </source>
</evidence>
<accession>A0A5B0P6E7</accession>
<sequence>MSRGCHGFDPHIDHIGPFLAQANSVPPPGDPPQLLPLLQAMQPFCKGDSAQSKEASRKPASAIPSSVCPRRKRPTAKRGTCFEFRNKLTSYLCTDCSGSERVCDPDNHKFPLPRMGRNKVQFVRMIKHHFAEERKLKFISLKPVGLGLGVV</sequence>
<organism evidence="2 3">
    <name type="scientific">Puccinia graminis f. sp. tritici</name>
    <dbReference type="NCBI Taxonomy" id="56615"/>
    <lineage>
        <taxon>Eukaryota</taxon>
        <taxon>Fungi</taxon>
        <taxon>Dikarya</taxon>
        <taxon>Basidiomycota</taxon>
        <taxon>Pucciniomycotina</taxon>
        <taxon>Pucciniomycetes</taxon>
        <taxon>Pucciniales</taxon>
        <taxon>Pucciniaceae</taxon>
        <taxon>Puccinia</taxon>
    </lineage>
</organism>
<evidence type="ECO:0000313" key="3">
    <source>
        <dbReference type="Proteomes" id="UP000325313"/>
    </source>
</evidence>
<dbReference type="AlphaFoldDB" id="A0A5B0P6E7"/>